<gene>
    <name evidence="2" type="ORF">GM920_18505</name>
</gene>
<dbReference type="EMBL" id="WNXC01000007">
    <property type="protein sequence ID" value="MBB2150895.1"/>
    <property type="molecule type" value="Genomic_DNA"/>
</dbReference>
<comment type="caution">
    <text evidence="2">The sequence shown here is derived from an EMBL/GenBank/DDBJ whole genome shotgun (WGS) entry which is preliminary data.</text>
</comment>
<keyword evidence="1" id="KW-0732">Signal</keyword>
<feature type="signal peptide" evidence="1">
    <location>
        <begin position="1"/>
        <end position="21"/>
    </location>
</feature>
<name>A0ABR6F082_9SPHI</name>
<evidence type="ECO:0000313" key="3">
    <source>
        <dbReference type="Proteomes" id="UP000636110"/>
    </source>
</evidence>
<organism evidence="2 3">
    <name type="scientific">Pedobacter gandavensis</name>
    <dbReference type="NCBI Taxonomy" id="2679963"/>
    <lineage>
        <taxon>Bacteria</taxon>
        <taxon>Pseudomonadati</taxon>
        <taxon>Bacteroidota</taxon>
        <taxon>Sphingobacteriia</taxon>
        <taxon>Sphingobacteriales</taxon>
        <taxon>Sphingobacteriaceae</taxon>
        <taxon>Pedobacter</taxon>
    </lineage>
</organism>
<protein>
    <recommendedName>
        <fullName evidence="4">DUF4251 domain-containing protein</fullName>
    </recommendedName>
</protein>
<evidence type="ECO:0008006" key="4">
    <source>
        <dbReference type="Google" id="ProtNLM"/>
    </source>
</evidence>
<evidence type="ECO:0000256" key="1">
    <source>
        <dbReference type="SAM" id="SignalP"/>
    </source>
</evidence>
<evidence type="ECO:0000313" key="2">
    <source>
        <dbReference type="EMBL" id="MBB2150895.1"/>
    </source>
</evidence>
<proteinExistence type="predicted"/>
<reference evidence="2 3" key="1">
    <citation type="submission" date="2019-11" db="EMBL/GenBank/DDBJ databases">
        <title>Description of Pedobacter sp. LMG 31462T.</title>
        <authorList>
            <person name="Carlier A."/>
            <person name="Qi S."/>
            <person name="Vandamme P."/>
        </authorList>
    </citation>
    <scope>NUCLEOTIDE SEQUENCE [LARGE SCALE GENOMIC DNA]</scope>
    <source>
        <strain evidence="2 3">LMG 31462</strain>
    </source>
</reference>
<sequence length="176" mass="20342">MRNHLLLCAFLLLCFGCGDTASTQQKELHPYFDLKGYFEGEATRLNLRKPKIHKTVVVNDSAESKNLQIQDWKKELSIFADADLNKSAWKGLFQVKKTDTMEIYTSNNQKVPVKELKVIKRNGQVYGLHLLISNSNTLYTSSDTLNYFPDSLYEVKKNQHIRLLAEKNYHIIGKFK</sequence>
<dbReference type="RefSeq" id="WP_182960225.1">
    <property type="nucleotide sequence ID" value="NZ_WNXC01000007.1"/>
</dbReference>
<keyword evidence="3" id="KW-1185">Reference proteome</keyword>
<accession>A0ABR6F082</accession>
<feature type="chain" id="PRO_5046343528" description="DUF4251 domain-containing protein" evidence="1">
    <location>
        <begin position="22"/>
        <end position="176"/>
    </location>
</feature>
<dbReference type="Proteomes" id="UP000636110">
    <property type="component" value="Unassembled WGS sequence"/>
</dbReference>